<dbReference type="InterPro" id="IPR051338">
    <property type="entry name" value="NodU/CmcH_Carbamoyltrnsfr"/>
</dbReference>
<name>A0ABU4RZZ4_9GAMM</name>
<dbReference type="Gene3D" id="3.30.420.40">
    <property type="match status" value="2"/>
</dbReference>
<gene>
    <name evidence="4" type="ORF">SCD92_13935</name>
</gene>
<dbReference type="InterPro" id="IPR038152">
    <property type="entry name" value="Carbam_trans_C_sf"/>
</dbReference>
<evidence type="ECO:0000259" key="3">
    <source>
        <dbReference type="Pfam" id="PF16861"/>
    </source>
</evidence>
<evidence type="ECO:0000256" key="1">
    <source>
        <dbReference type="ARBA" id="ARBA00006129"/>
    </source>
</evidence>
<dbReference type="EMBL" id="JAXAFO010000025">
    <property type="protein sequence ID" value="MDX6850467.1"/>
    <property type="molecule type" value="Genomic_DNA"/>
</dbReference>
<evidence type="ECO:0000313" key="4">
    <source>
        <dbReference type="EMBL" id="MDX6850467.1"/>
    </source>
</evidence>
<protein>
    <submittedName>
        <fullName evidence="4">Carbamoyltransferase C-terminal domain-containing protein</fullName>
    </submittedName>
</protein>
<dbReference type="Pfam" id="PF16861">
    <property type="entry name" value="Carbam_trans_C"/>
    <property type="match status" value="1"/>
</dbReference>
<dbReference type="RefSeq" id="WP_302722218.1">
    <property type="nucleotide sequence ID" value="NZ_JAULRU010000514.1"/>
</dbReference>
<keyword evidence="5" id="KW-1185">Reference proteome</keyword>
<dbReference type="CDD" id="cd24098">
    <property type="entry name" value="ASKHA_NBD_TobZ_N"/>
    <property type="match status" value="1"/>
</dbReference>
<organism evidence="4 5">
    <name type="scientific">Gilvimarinus gilvus</name>
    <dbReference type="NCBI Taxonomy" id="3058038"/>
    <lineage>
        <taxon>Bacteria</taxon>
        <taxon>Pseudomonadati</taxon>
        <taxon>Pseudomonadota</taxon>
        <taxon>Gammaproteobacteria</taxon>
        <taxon>Cellvibrionales</taxon>
        <taxon>Cellvibrionaceae</taxon>
        <taxon>Gilvimarinus</taxon>
    </lineage>
</organism>
<proteinExistence type="inferred from homology"/>
<dbReference type="Proteomes" id="UP001273505">
    <property type="component" value="Unassembled WGS sequence"/>
</dbReference>
<sequence length="560" mass="63023">MKILGVSYLSYNAGASLIVDGEVVASVTEERLNRIKYCNSFPFLAIEYCLLRAGLKFSDLDVIALNANPNIDMTNWNRVAGNSPSWFPEMLVNTISSIHKLAKTNFSSDHLKVTFDIDGKSVNLIFVQHHYCHIASSFYLSDFDTSICLSLDGRGEKDSGLVVRASGRKFENLETFQYPNSIGLLYGTFTSYLGYQIDKDEWKVMGLASYGSESYFISLVKKVAYFVNDTFLVDRNYFDYFNKASSAPYTDIFDELFQCRREPNDPITSAHKNLAFAVQAVVEEYVFKIIRRLKDASPQVNNICLAGGVFMNSVLVGKLAESKIFENLYVNAFPDDTGTCLGAALHVLQSKVSIKNNLFGPSVTNAQVERKLEKYGLDYSYYDDISLVTAKEVCAGKVVGWFQGGMEFGQRALGSRSILADARDVKNKDRLNRKIKYRESFRPFAPSVLDQDYSKFFPNRAPCYFMEKTTMATDEFKEKFPAGVHVDGTCRVQTVDSNSNSVFYDLLERVRELTGHGVLLNTSFNLNGEPIVATLEDALKSFFTSGIDILVVENYLIRKR</sequence>
<comment type="caution">
    <text evidence="4">The sequence shown here is derived from an EMBL/GenBank/DDBJ whole genome shotgun (WGS) entry which is preliminary data.</text>
</comment>
<dbReference type="SUPFAM" id="SSF53067">
    <property type="entry name" value="Actin-like ATPase domain"/>
    <property type="match status" value="1"/>
</dbReference>
<accession>A0ABU4RZZ4</accession>
<dbReference type="InterPro" id="IPR003696">
    <property type="entry name" value="Carbtransf_dom"/>
</dbReference>
<evidence type="ECO:0000313" key="5">
    <source>
        <dbReference type="Proteomes" id="UP001273505"/>
    </source>
</evidence>
<dbReference type="InterPro" id="IPR031730">
    <property type="entry name" value="Carbam_trans_C"/>
</dbReference>
<dbReference type="Gene3D" id="3.90.870.20">
    <property type="entry name" value="Carbamoyltransferase, C-terminal domain"/>
    <property type="match status" value="1"/>
</dbReference>
<dbReference type="PANTHER" id="PTHR34847">
    <property type="entry name" value="NODULATION PROTEIN U"/>
    <property type="match status" value="1"/>
</dbReference>
<evidence type="ECO:0000259" key="2">
    <source>
        <dbReference type="Pfam" id="PF02543"/>
    </source>
</evidence>
<dbReference type="PANTHER" id="PTHR34847:SF1">
    <property type="entry name" value="NODULATION PROTEIN U"/>
    <property type="match status" value="1"/>
</dbReference>
<dbReference type="Pfam" id="PF02543">
    <property type="entry name" value="Carbam_trans_N"/>
    <property type="match status" value="1"/>
</dbReference>
<reference evidence="4 5" key="1">
    <citation type="submission" date="2023-11" db="EMBL/GenBank/DDBJ databases">
        <title>Gilvimarinus fulvus sp. nov., isolated from the surface of Kelp.</title>
        <authorList>
            <person name="Sun Y.Y."/>
            <person name="Gong Y."/>
            <person name="Du Z.J."/>
        </authorList>
    </citation>
    <scope>NUCLEOTIDE SEQUENCE [LARGE SCALE GENOMIC DNA]</scope>
    <source>
        <strain evidence="4 5">SDUM040013</strain>
    </source>
</reference>
<dbReference type="InterPro" id="IPR043129">
    <property type="entry name" value="ATPase_NBD"/>
</dbReference>
<feature type="domain" description="Carbamoyltransferase C-terminal" evidence="3">
    <location>
        <begin position="390"/>
        <end position="559"/>
    </location>
</feature>
<feature type="domain" description="Carbamoyltransferase" evidence="2">
    <location>
        <begin position="2"/>
        <end position="345"/>
    </location>
</feature>
<comment type="similarity">
    <text evidence="1">Belongs to the NodU/CmcH family.</text>
</comment>